<name>A0A6L6JAH9_9RHOB</name>
<reference evidence="1 2" key="1">
    <citation type="submission" date="2019-11" db="EMBL/GenBank/DDBJ databases">
        <authorList>
            <person name="Dong K."/>
        </authorList>
    </citation>
    <scope>NUCLEOTIDE SEQUENCE [LARGE SCALE GENOMIC DNA]</scope>
    <source>
        <strain evidence="1 2">NBRC 111993</strain>
    </source>
</reference>
<dbReference type="SUPFAM" id="SSF53474">
    <property type="entry name" value="alpha/beta-Hydrolases"/>
    <property type="match status" value="1"/>
</dbReference>
<accession>A0A6L6JAH9</accession>
<comment type="caution">
    <text evidence="1">The sequence shown here is derived from an EMBL/GenBank/DDBJ whole genome shotgun (WGS) entry which is preliminary data.</text>
</comment>
<evidence type="ECO:0000313" key="2">
    <source>
        <dbReference type="Proteomes" id="UP000478183"/>
    </source>
</evidence>
<dbReference type="Proteomes" id="UP000478183">
    <property type="component" value="Unassembled WGS sequence"/>
</dbReference>
<dbReference type="InterPro" id="IPR029058">
    <property type="entry name" value="AB_hydrolase_fold"/>
</dbReference>
<evidence type="ECO:0000313" key="1">
    <source>
        <dbReference type="EMBL" id="MTH77667.1"/>
    </source>
</evidence>
<dbReference type="EMBL" id="WMIE01000003">
    <property type="protein sequence ID" value="MTH77667.1"/>
    <property type="molecule type" value="Genomic_DNA"/>
</dbReference>
<dbReference type="RefSeq" id="WP_155095043.1">
    <property type="nucleotide sequence ID" value="NZ_WMIE01000003.1"/>
</dbReference>
<sequence length="294" mass="31558">MQKRLILMGAGAGVAIILAILGLNTARNAAGWQPITQTPAERLEMLAPSWRILQPATPGPHKAAILLSGCDGVHDNMDYWAQVMLKQDRAVMILNSHEPRRLDRAQAWRAVCAGQILPGAERAGDLAVALTAMHRMSGIEPDDTLILGASHGGWTAMEFMAGLTKNTPPPGLTAWPDKPASLAAQIGPVVLLYPYCGILSSGEERRWPEGTAGLMILAQKDSITDPEACRKMADKLAGKGVGINVTTLAGTDHGFDQRERSSLSPLEFNQPARDKATKLVTDFLKGFESAKPKI</sequence>
<gene>
    <name evidence="1" type="ORF">GL286_08020</name>
</gene>
<dbReference type="AlphaFoldDB" id="A0A6L6JAH9"/>
<keyword evidence="2" id="KW-1185">Reference proteome</keyword>
<proteinExistence type="predicted"/>
<organism evidence="1 2">
    <name type="scientific">Paracoccus aestuariivivens</name>
    <dbReference type="NCBI Taxonomy" id="1820333"/>
    <lineage>
        <taxon>Bacteria</taxon>
        <taxon>Pseudomonadati</taxon>
        <taxon>Pseudomonadota</taxon>
        <taxon>Alphaproteobacteria</taxon>
        <taxon>Rhodobacterales</taxon>
        <taxon>Paracoccaceae</taxon>
        <taxon>Paracoccus</taxon>
    </lineage>
</organism>
<dbReference type="OrthoDB" id="3647650at2"/>
<dbReference type="GO" id="GO:0016787">
    <property type="term" value="F:hydrolase activity"/>
    <property type="evidence" value="ECO:0007669"/>
    <property type="project" value="UniProtKB-KW"/>
</dbReference>
<keyword evidence="1" id="KW-0378">Hydrolase</keyword>
<dbReference type="Gene3D" id="3.40.50.1820">
    <property type="entry name" value="alpha/beta hydrolase"/>
    <property type="match status" value="1"/>
</dbReference>
<protein>
    <submittedName>
        <fullName evidence="1">Dienelactone hydrolase</fullName>
    </submittedName>
</protein>